<protein>
    <submittedName>
        <fullName evidence="2">Uncharacterized protein</fullName>
    </submittedName>
</protein>
<gene>
    <name evidence="2" type="ORF">UFOVP115_75</name>
</gene>
<evidence type="ECO:0000313" key="2">
    <source>
        <dbReference type="EMBL" id="CAB4129651.1"/>
    </source>
</evidence>
<dbReference type="EMBL" id="LR796236">
    <property type="protein sequence ID" value="CAB4129651.1"/>
    <property type="molecule type" value="Genomic_DNA"/>
</dbReference>
<evidence type="ECO:0000256" key="1">
    <source>
        <dbReference type="SAM" id="MobiDB-lite"/>
    </source>
</evidence>
<proteinExistence type="predicted"/>
<name>A0A6J5L5L8_9CAUD</name>
<organism evidence="2">
    <name type="scientific">uncultured Caudovirales phage</name>
    <dbReference type="NCBI Taxonomy" id="2100421"/>
    <lineage>
        <taxon>Viruses</taxon>
        <taxon>Duplodnaviria</taxon>
        <taxon>Heunggongvirae</taxon>
        <taxon>Uroviricota</taxon>
        <taxon>Caudoviricetes</taxon>
        <taxon>Peduoviridae</taxon>
        <taxon>Maltschvirus</taxon>
        <taxon>Maltschvirus maltsch</taxon>
    </lineage>
</organism>
<accession>A0A6J5L5L8</accession>
<feature type="compositionally biased region" description="Polar residues" evidence="1">
    <location>
        <begin position="146"/>
        <end position="173"/>
    </location>
</feature>
<reference evidence="2" key="1">
    <citation type="submission" date="2020-04" db="EMBL/GenBank/DDBJ databases">
        <authorList>
            <person name="Chiriac C."/>
            <person name="Salcher M."/>
            <person name="Ghai R."/>
            <person name="Kavagutti S V."/>
        </authorList>
    </citation>
    <scope>NUCLEOTIDE SEQUENCE</scope>
</reference>
<sequence length="173" mass="18885">MPSQNVQSLGAGGLYGTYTNYGGGGVAVARSDMDYLRMGVGREPSAEYPDGYLGTIRTRRDDRGRPNSVSEQVLQGLKVRQTQRGYQRGVHRGERIDPGDYYLPSGFTADRGIKRQMAAAKKGVPTPRFTPAFALAPAPHLVNDGKANTRSSSPLEMNKVRNTQLRGLSPQWS</sequence>
<feature type="region of interest" description="Disordered" evidence="1">
    <location>
        <begin position="140"/>
        <end position="173"/>
    </location>
</feature>